<evidence type="ECO:0000313" key="2">
    <source>
        <dbReference type="EMBL" id="AQP44767.1"/>
    </source>
</evidence>
<protein>
    <recommendedName>
        <fullName evidence="1">SCP domain-containing protein</fullName>
    </recommendedName>
</protein>
<organism evidence="2 3">
    <name type="scientific">Tessaracoccus flavus</name>
    <dbReference type="NCBI Taxonomy" id="1610493"/>
    <lineage>
        <taxon>Bacteria</taxon>
        <taxon>Bacillati</taxon>
        <taxon>Actinomycetota</taxon>
        <taxon>Actinomycetes</taxon>
        <taxon>Propionibacteriales</taxon>
        <taxon>Propionibacteriaceae</taxon>
        <taxon>Tessaracoccus</taxon>
    </lineage>
</organism>
<gene>
    <name evidence="2" type="ORF">RPIT_08085</name>
</gene>
<accession>A0A1Q2CF96</accession>
<feature type="domain" description="SCP" evidence="1">
    <location>
        <begin position="78"/>
        <end position="199"/>
    </location>
</feature>
<evidence type="ECO:0000313" key="3">
    <source>
        <dbReference type="Proteomes" id="UP000188324"/>
    </source>
</evidence>
<reference evidence="2 3" key="1">
    <citation type="journal article" date="2016" name="Int. J. Syst. Evol. Microbiol.">
        <title>Tessaracoccus flavus sp. nov., isolated from the drainage system of a lindane-producing factory.</title>
        <authorList>
            <person name="Kumari R."/>
            <person name="Singh P."/>
            <person name="Schumann P."/>
            <person name="Lal R."/>
        </authorList>
    </citation>
    <scope>NUCLEOTIDE SEQUENCE [LARGE SCALE GENOMIC DNA]</scope>
    <source>
        <strain evidence="2 3">RP1T</strain>
    </source>
</reference>
<dbReference type="AlphaFoldDB" id="A0A1Q2CF96"/>
<name>A0A1Q2CF96_9ACTN</name>
<dbReference type="STRING" id="1610493.RPIT_08085"/>
<dbReference type="Pfam" id="PF00188">
    <property type="entry name" value="CAP"/>
    <property type="match status" value="1"/>
</dbReference>
<sequence length="449" mass="49114">MKSRSLSLLAAGTLAVSTLIATPSIAHADIAVDRQDAASVRAATQEVSRMTALPANWTGSTRTCAPGTTSSAHRAATLSTINLMRSFVGQEPVVEDPQWSAKAAQAALMMAAADRLSHYPDSTWPCYTPDGAEAAARSNLAYFNDGMGGGRTGASSILQYMDDQGAQNRAVGHRMWLLDPRATQMGWADTTTTNATWVVGEFTGSSPRTGDRWVTWPSEGFFPHQLLPTSRRWSFSSRETIDELSAATISVRGPDGPIAVTEVFRTSELLVWEMPTLPVPTGSGSAVYTVTISGIRRIVGEPPVSHSYQVKVIDGMWVDVYTTPGTHHVGGRDWRTTCSKYSSTVERCRAEIRATVVTYANGRFTSTTGWAFNNLSYKPSSRAQWATNPLAIRGEHIIDGRRWRTRCDDEWTGRGACRSEIWATVPVLEDGRWTLGQKFVFNNVVYFSD</sequence>
<dbReference type="OrthoDB" id="1766522at2"/>
<dbReference type="RefSeq" id="WP_077342160.1">
    <property type="nucleotide sequence ID" value="NZ_CP019605.1"/>
</dbReference>
<proteinExistence type="predicted"/>
<dbReference type="InterPro" id="IPR035940">
    <property type="entry name" value="CAP_sf"/>
</dbReference>
<dbReference type="Proteomes" id="UP000188324">
    <property type="component" value="Chromosome"/>
</dbReference>
<dbReference type="Gene3D" id="3.40.33.10">
    <property type="entry name" value="CAP"/>
    <property type="match status" value="1"/>
</dbReference>
<keyword evidence="3" id="KW-1185">Reference proteome</keyword>
<dbReference type="EMBL" id="CP019605">
    <property type="protein sequence ID" value="AQP44767.1"/>
    <property type="molecule type" value="Genomic_DNA"/>
</dbReference>
<dbReference type="InterPro" id="IPR014044">
    <property type="entry name" value="CAP_dom"/>
</dbReference>
<dbReference type="SUPFAM" id="SSF55797">
    <property type="entry name" value="PR-1-like"/>
    <property type="match status" value="1"/>
</dbReference>
<dbReference type="KEGG" id="tfl:RPIT_08085"/>
<evidence type="ECO:0000259" key="1">
    <source>
        <dbReference type="Pfam" id="PF00188"/>
    </source>
</evidence>